<keyword evidence="2" id="KW-1133">Transmembrane helix</keyword>
<feature type="region of interest" description="Disordered" evidence="1">
    <location>
        <begin position="56"/>
        <end position="106"/>
    </location>
</feature>
<evidence type="ECO:0000256" key="1">
    <source>
        <dbReference type="SAM" id="MobiDB-lite"/>
    </source>
</evidence>
<proteinExistence type="predicted"/>
<keyword evidence="2" id="KW-0472">Membrane</keyword>
<sequence>MNETQAATELAGNAPVLVDALDYSLWTLVLVVATLAVLLRTSTWVVDWTLNYAGVERPSEGDDARDGRDESGEVVAPDEDPAGDTSTETDGGTTETTDEGRDAGDTGKAIGKAENVLVLSLMLLEAYTALGVIFAAKSIVRKSDMDQRDTSYYLTGTMANFTYSVVVGLLLHVALRGIVKANLFGSLVGLIS</sequence>
<protein>
    <recommendedName>
        <fullName evidence="5">DUF350 domain-containing protein</fullName>
    </recommendedName>
</protein>
<evidence type="ECO:0000256" key="2">
    <source>
        <dbReference type="SAM" id="Phobius"/>
    </source>
</evidence>
<organism evidence="3 4">
    <name type="scientific">Halorussus caseinilyticus</name>
    <dbReference type="NCBI Taxonomy" id="3034025"/>
    <lineage>
        <taxon>Archaea</taxon>
        <taxon>Methanobacteriati</taxon>
        <taxon>Methanobacteriota</taxon>
        <taxon>Stenosarchaea group</taxon>
        <taxon>Halobacteria</taxon>
        <taxon>Halobacteriales</taxon>
        <taxon>Haladaptataceae</taxon>
        <taxon>Halorussus</taxon>
    </lineage>
</organism>
<feature type="compositionally biased region" description="Low complexity" evidence="1">
    <location>
        <begin position="83"/>
        <end position="95"/>
    </location>
</feature>
<dbReference type="AlphaFoldDB" id="A0ABD5WQL2"/>
<feature type="transmembrane region" description="Helical" evidence="2">
    <location>
        <begin position="152"/>
        <end position="175"/>
    </location>
</feature>
<evidence type="ECO:0000313" key="4">
    <source>
        <dbReference type="Proteomes" id="UP001596407"/>
    </source>
</evidence>
<feature type="compositionally biased region" description="Basic and acidic residues" evidence="1">
    <location>
        <begin position="57"/>
        <end position="71"/>
    </location>
</feature>
<evidence type="ECO:0000313" key="3">
    <source>
        <dbReference type="EMBL" id="MFC7081467.1"/>
    </source>
</evidence>
<name>A0ABD5WQL2_9EURY</name>
<dbReference type="Proteomes" id="UP001596407">
    <property type="component" value="Unassembled WGS sequence"/>
</dbReference>
<comment type="caution">
    <text evidence="3">The sequence shown here is derived from an EMBL/GenBank/DDBJ whole genome shotgun (WGS) entry which is preliminary data.</text>
</comment>
<feature type="transmembrane region" description="Helical" evidence="2">
    <location>
        <begin position="20"/>
        <end position="39"/>
    </location>
</feature>
<keyword evidence="4" id="KW-1185">Reference proteome</keyword>
<dbReference type="EMBL" id="JBHSZH010000005">
    <property type="protein sequence ID" value="MFC7081467.1"/>
    <property type="molecule type" value="Genomic_DNA"/>
</dbReference>
<gene>
    <name evidence="3" type="ORF">ACFQJ6_16455</name>
</gene>
<feature type="transmembrane region" description="Helical" evidence="2">
    <location>
        <begin position="116"/>
        <end position="140"/>
    </location>
</feature>
<reference evidence="3 4" key="1">
    <citation type="journal article" date="2019" name="Int. J. Syst. Evol. Microbiol.">
        <title>The Global Catalogue of Microorganisms (GCM) 10K type strain sequencing project: providing services to taxonomists for standard genome sequencing and annotation.</title>
        <authorList>
            <consortium name="The Broad Institute Genomics Platform"/>
            <consortium name="The Broad Institute Genome Sequencing Center for Infectious Disease"/>
            <person name="Wu L."/>
            <person name="Ma J."/>
        </authorList>
    </citation>
    <scope>NUCLEOTIDE SEQUENCE [LARGE SCALE GENOMIC DNA]</scope>
    <source>
        <strain evidence="3 4">DT72</strain>
    </source>
</reference>
<dbReference type="GeneID" id="79301781"/>
<accession>A0ABD5WQL2</accession>
<dbReference type="RefSeq" id="WP_276280616.1">
    <property type="nucleotide sequence ID" value="NZ_CP119809.1"/>
</dbReference>
<evidence type="ECO:0008006" key="5">
    <source>
        <dbReference type="Google" id="ProtNLM"/>
    </source>
</evidence>
<keyword evidence="2" id="KW-0812">Transmembrane</keyword>